<gene>
    <name evidence="3" type="ORF">HJ583_006915</name>
</gene>
<dbReference type="EMBL" id="JABCSC020000001">
    <property type="protein sequence ID" value="NSL54749.1"/>
    <property type="molecule type" value="Genomic_DNA"/>
</dbReference>
<evidence type="ECO:0000313" key="4">
    <source>
        <dbReference type="Proteomes" id="UP000778523"/>
    </source>
</evidence>
<feature type="transmembrane region" description="Helical" evidence="1">
    <location>
        <begin position="189"/>
        <end position="209"/>
    </location>
</feature>
<sequence>MTDTVPLRAFAVIGALHAVFSLLTLLLASTAGAPFVLWFPDTPILLFLLLVMLLLLGIVWDGSLIALGLLAEAVWRITGRPGAAPVSVEAVRPKRFFNCGLIPVGLLLATAVAILGTSNVTLLNMELLAQSSHWRDAFLWQLEGGVLERITALQINPVAWDRLYHSAWGIEITAAFALIVIARGPRIMLHYCVTMITLFYIGRLLGVLNPVMGPAFFKPGLFGYLAGSVSAEAMRLVSGIMALPPEQAMHAGGVLLGGVSAMPSLHVAMVSVTAWWLARGARWTAWITIPWVILVWSSTVVLGWHYILDGAGGMVLGAVCVWLTQALLRRLGMDLKPSILPLDAQAVDTRRPTERY</sequence>
<evidence type="ECO:0000256" key="1">
    <source>
        <dbReference type="SAM" id="Phobius"/>
    </source>
</evidence>
<feature type="transmembrane region" description="Helical" evidence="1">
    <location>
        <begin position="255"/>
        <end position="277"/>
    </location>
</feature>
<dbReference type="Gene3D" id="1.20.144.10">
    <property type="entry name" value="Phosphatidic acid phosphatase type 2/haloperoxidase"/>
    <property type="match status" value="1"/>
</dbReference>
<comment type="caution">
    <text evidence="3">The sequence shown here is derived from an EMBL/GenBank/DDBJ whole genome shotgun (WGS) entry which is preliminary data.</text>
</comment>
<protein>
    <submittedName>
        <fullName evidence="3">Phosphatase PAP2 family protein</fullName>
    </submittedName>
</protein>
<keyword evidence="4" id="KW-1185">Reference proteome</keyword>
<accession>A0ABX2IDU1</accession>
<dbReference type="Pfam" id="PF14378">
    <property type="entry name" value="PAP2_3"/>
    <property type="match status" value="1"/>
</dbReference>
<feature type="transmembrane region" description="Helical" evidence="1">
    <location>
        <begin position="163"/>
        <end position="182"/>
    </location>
</feature>
<proteinExistence type="predicted"/>
<keyword evidence="1" id="KW-0472">Membrane</keyword>
<evidence type="ECO:0000313" key="3">
    <source>
        <dbReference type="EMBL" id="NSL54749.1"/>
    </source>
</evidence>
<dbReference type="Proteomes" id="UP000778523">
    <property type="component" value="Unassembled WGS sequence"/>
</dbReference>
<name>A0ABX2IDU1_9RHOO</name>
<dbReference type="RefSeq" id="WP_170021198.1">
    <property type="nucleotide sequence ID" value="NZ_JABCSC020000001.1"/>
</dbReference>
<feature type="transmembrane region" description="Helical" evidence="1">
    <location>
        <begin position="96"/>
        <end position="116"/>
    </location>
</feature>
<dbReference type="InterPro" id="IPR036938">
    <property type="entry name" value="PAP2/HPO_sf"/>
</dbReference>
<reference evidence="3 4" key="1">
    <citation type="submission" date="2020-06" db="EMBL/GenBank/DDBJ databases">
        <title>Draft genome of Uliginosibacterium sp. IMCC34675.</title>
        <authorList>
            <person name="Song J."/>
        </authorList>
    </citation>
    <scope>NUCLEOTIDE SEQUENCE [LARGE SCALE GENOMIC DNA]</scope>
    <source>
        <strain evidence="3 4">IMCC34675</strain>
    </source>
</reference>
<feature type="transmembrane region" description="Helical" evidence="1">
    <location>
        <begin position="42"/>
        <end position="75"/>
    </location>
</feature>
<organism evidence="3 4">
    <name type="scientific">Uliginosibacterium aquaticum</name>
    <dbReference type="NCBI Taxonomy" id="2731212"/>
    <lineage>
        <taxon>Bacteria</taxon>
        <taxon>Pseudomonadati</taxon>
        <taxon>Pseudomonadota</taxon>
        <taxon>Betaproteobacteria</taxon>
        <taxon>Rhodocyclales</taxon>
        <taxon>Zoogloeaceae</taxon>
        <taxon>Uliginosibacterium</taxon>
    </lineage>
</organism>
<feature type="domain" description="Inositolphosphotransferase Aur1/Ipt1" evidence="2">
    <location>
        <begin position="170"/>
        <end position="322"/>
    </location>
</feature>
<dbReference type="SUPFAM" id="SSF48317">
    <property type="entry name" value="Acid phosphatase/Vanadium-dependent haloperoxidase"/>
    <property type="match status" value="1"/>
</dbReference>
<evidence type="ECO:0000259" key="2">
    <source>
        <dbReference type="Pfam" id="PF14378"/>
    </source>
</evidence>
<keyword evidence="1" id="KW-0812">Transmembrane</keyword>
<feature type="transmembrane region" description="Helical" evidence="1">
    <location>
        <begin position="283"/>
        <end position="304"/>
    </location>
</feature>
<keyword evidence="1" id="KW-1133">Transmembrane helix</keyword>
<feature type="transmembrane region" description="Helical" evidence="1">
    <location>
        <begin position="311"/>
        <end position="328"/>
    </location>
</feature>
<dbReference type="InterPro" id="IPR026841">
    <property type="entry name" value="Aur1/Ipt1"/>
</dbReference>